<gene>
    <name evidence="1" type="ORF">S01H1_72278</name>
</gene>
<proteinExistence type="predicted"/>
<feature type="non-terminal residue" evidence="1">
    <location>
        <position position="1"/>
    </location>
</feature>
<sequence length="80" mass="8894">LPNKTVNEILNYGRRVGVLENAIERELTGTKRLMSRSVMQLISSLGLAFSLIPTSSKTQRGFISLHSFLMRIFAGGEEVI</sequence>
<accession>X0XEN9</accession>
<organism evidence="1">
    <name type="scientific">marine sediment metagenome</name>
    <dbReference type="NCBI Taxonomy" id="412755"/>
    <lineage>
        <taxon>unclassified sequences</taxon>
        <taxon>metagenomes</taxon>
        <taxon>ecological metagenomes</taxon>
    </lineage>
</organism>
<dbReference type="EMBL" id="BARS01048190">
    <property type="protein sequence ID" value="GAG33872.1"/>
    <property type="molecule type" value="Genomic_DNA"/>
</dbReference>
<evidence type="ECO:0000313" key="1">
    <source>
        <dbReference type="EMBL" id="GAG33872.1"/>
    </source>
</evidence>
<dbReference type="AlphaFoldDB" id="X0XEN9"/>
<comment type="caution">
    <text evidence="1">The sequence shown here is derived from an EMBL/GenBank/DDBJ whole genome shotgun (WGS) entry which is preliminary data.</text>
</comment>
<name>X0XEN9_9ZZZZ</name>
<protein>
    <submittedName>
        <fullName evidence="1">Uncharacterized protein</fullName>
    </submittedName>
</protein>
<reference evidence="1" key="1">
    <citation type="journal article" date="2014" name="Front. Microbiol.">
        <title>High frequency of phylogenetically diverse reductive dehalogenase-homologous genes in deep subseafloor sedimentary metagenomes.</title>
        <authorList>
            <person name="Kawai M."/>
            <person name="Futagami T."/>
            <person name="Toyoda A."/>
            <person name="Takaki Y."/>
            <person name="Nishi S."/>
            <person name="Hori S."/>
            <person name="Arai W."/>
            <person name="Tsubouchi T."/>
            <person name="Morono Y."/>
            <person name="Uchiyama I."/>
            <person name="Ito T."/>
            <person name="Fujiyama A."/>
            <person name="Inagaki F."/>
            <person name="Takami H."/>
        </authorList>
    </citation>
    <scope>NUCLEOTIDE SEQUENCE</scope>
    <source>
        <strain evidence="1">Expedition CK06-06</strain>
    </source>
</reference>